<dbReference type="EMBL" id="JAATJH010000001">
    <property type="protein sequence ID" value="NJC24613.1"/>
    <property type="molecule type" value="Genomic_DNA"/>
</dbReference>
<accession>A0ABX0X6G3</accession>
<name>A0ABX0X6G3_9BACT</name>
<gene>
    <name evidence="2" type="ORF">GGR27_000094</name>
</gene>
<dbReference type="PROSITE" id="PS51257">
    <property type="entry name" value="PROKAR_LIPOPROTEIN"/>
    <property type="match status" value="1"/>
</dbReference>
<feature type="chain" id="PRO_5047425684" description="Lipoprotein" evidence="1">
    <location>
        <begin position="21"/>
        <end position="141"/>
    </location>
</feature>
<comment type="caution">
    <text evidence="2">The sequence shown here is derived from an EMBL/GenBank/DDBJ whole genome shotgun (WGS) entry which is preliminary data.</text>
</comment>
<organism evidence="2 3">
    <name type="scientific">Neolewinella antarctica</name>
    <dbReference type="NCBI Taxonomy" id="442734"/>
    <lineage>
        <taxon>Bacteria</taxon>
        <taxon>Pseudomonadati</taxon>
        <taxon>Bacteroidota</taxon>
        <taxon>Saprospiria</taxon>
        <taxon>Saprospirales</taxon>
        <taxon>Lewinellaceae</taxon>
        <taxon>Neolewinella</taxon>
    </lineage>
</organism>
<evidence type="ECO:0000313" key="2">
    <source>
        <dbReference type="EMBL" id="NJC24613.1"/>
    </source>
</evidence>
<dbReference type="Proteomes" id="UP000770785">
    <property type="component" value="Unassembled WGS sequence"/>
</dbReference>
<evidence type="ECO:0000313" key="3">
    <source>
        <dbReference type="Proteomes" id="UP000770785"/>
    </source>
</evidence>
<protein>
    <recommendedName>
        <fullName evidence="4">Lipoprotein</fullName>
    </recommendedName>
</protein>
<keyword evidence="3" id="KW-1185">Reference proteome</keyword>
<keyword evidence="1" id="KW-0732">Signal</keyword>
<proteinExistence type="predicted"/>
<feature type="signal peptide" evidence="1">
    <location>
        <begin position="1"/>
        <end position="20"/>
    </location>
</feature>
<sequence length="141" mass="15314">MYRTLLLLLTVVMLSCSGSGYDEGGFPEDQIGANMAFKRMSLHGRMEPVLEDGFAFTGWQFYVASTTQSVVGNDPALVTVTLEDDSGIQYYVTVPSGDELAYDLEIGTYGFGTGTIGNVKRDLPAGEVVAEILLTEWEVPK</sequence>
<evidence type="ECO:0008006" key="4">
    <source>
        <dbReference type="Google" id="ProtNLM"/>
    </source>
</evidence>
<dbReference type="RefSeq" id="WP_168035434.1">
    <property type="nucleotide sequence ID" value="NZ_JAATJH010000001.1"/>
</dbReference>
<reference evidence="2 3" key="1">
    <citation type="submission" date="2020-03" db="EMBL/GenBank/DDBJ databases">
        <title>Genomic Encyclopedia of Type Strains, Phase IV (KMG-IV): sequencing the most valuable type-strain genomes for metagenomic binning, comparative biology and taxonomic classification.</title>
        <authorList>
            <person name="Goeker M."/>
        </authorList>
    </citation>
    <scope>NUCLEOTIDE SEQUENCE [LARGE SCALE GENOMIC DNA]</scope>
    <source>
        <strain evidence="2 3">DSM 105096</strain>
    </source>
</reference>
<evidence type="ECO:0000256" key="1">
    <source>
        <dbReference type="SAM" id="SignalP"/>
    </source>
</evidence>